<feature type="transmembrane region" description="Helical" evidence="5">
    <location>
        <begin position="137"/>
        <end position="156"/>
    </location>
</feature>
<evidence type="ECO:0000256" key="5">
    <source>
        <dbReference type="SAM" id="Phobius"/>
    </source>
</evidence>
<comment type="subcellular location">
    <subcellularLocation>
        <location evidence="1">Membrane</location>
        <topology evidence="1">Multi-pass membrane protein</topology>
    </subcellularLocation>
</comment>
<keyword evidence="3 5" id="KW-1133">Transmembrane helix</keyword>
<dbReference type="InterPro" id="IPR011701">
    <property type="entry name" value="MFS"/>
</dbReference>
<keyword evidence="4 5" id="KW-0472">Membrane</keyword>
<dbReference type="Pfam" id="PF07690">
    <property type="entry name" value="MFS_1"/>
    <property type="match status" value="1"/>
</dbReference>
<dbReference type="GO" id="GO:0022857">
    <property type="term" value="F:transmembrane transporter activity"/>
    <property type="evidence" value="ECO:0007669"/>
    <property type="project" value="InterPro"/>
</dbReference>
<gene>
    <name evidence="6" type="ORF">Ato02nite_011740</name>
</gene>
<organism evidence="6 7">
    <name type="scientific">Paractinoplanes toevensis</name>
    <dbReference type="NCBI Taxonomy" id="571911"/>
    <lineage>
        <taxon>Bacteria</taxon>
        <taxon>Bacillati</taxon>
        <taxon>Actinomycetota</taxon>
        <taxon>Actinomycetes</taxon>
        <taxon>Micromonosporales</taxon>
        <taxon>Micromonosporaceae</taxon>
        <taxon>Paractinoplanes</taxon>
    </lineage>
</organism>
<dbReference type="SUPFAM" id="SSF103473">
    <property type="entry name" value="MFS general substrate transporter"/>
    <property type="match status" value="1"/>
</dbReference>
<feature type="transmembrane region" description="Helical" evidence="5">
    <location>
        <begin position="279"/>
        <end position="308"/>
    </location>
</feature>
<feature type="transmembrane region" description="Helical" evidence="5">
    <location>
        <begin position="99"/>
        <end position="117"/>
    </location>
</feature>
<reference evidence="6 7" key="1">
    <citation type="submission" date="2021-03" db="EMBL/GenBank/DDBJ databases">
        <title>Whole genome shotgun sequence of Actinoplanes toevensis NBRC 105298.</title>
        <authorList>
            <person name="Komaki H."/>
            <person name="Tamura T."/>
        </authorList>
    </citation>
    <scope>NUCLEOTIDE SEQUENCE [LARGE SCALE GENOMIC DNA]</scope>
    <source>
        <strain evidence="6 7">NBRC 105298</strain>
    </source>
</reference>
<dbReference type="Gene3D" id="1.20.1250.20">
    <property type="entry name" value="MFS general substrate transporter like domains"/>
    <property type="match status" value="2"/>
</dbReference>
<keyword evidence="7" id="KW-1185">Reference proteome</keyword>
<evidence type="ECO:0000256" key="3">
    <source>
        <dbReference type="ARBA" id="ARBA00022989"/>
    </source>
</evidence>
<evidence type="ECO:0000256" key="4">
    <source>
        <dbReference type="ARBA" id="ARBA00023136"/>
    </source>
</evidence>
<sequence>MTITDRARVAVAVTFATNGLAFAGWLARAPAVRDDLHLSAAGFGLLLLCISAAAIMSIPLAGPLVQRVGPARTILLGSSSMVIGLIGLGTGTLTGEVPIAAAGLVLVGAGNSAWDVAMNVEGAAVERRLGRTIMPRFHAGFSLGTVLGAGTSALAAACSLPIWAQLYLTAALTASITFPTVRRFQPPVAHAQGRSRSMSVVQAWREPRTVLIGLIMLGFGFAEGTANDWLAISLVDGYGASETIGAIAYGSFVTAMTLSRLFGGYAIERWGRVPVLRATVVAGIAGLLLVVSGLAVPVALLGGLLWGVGSSLGFPVGMSAAADDPARAAIRVSVAGSIGYGAFLAGPPLIGVLTQHFGVLDAILCALAALAIGLAASGAARPLR</sequence>
<dbReference type="RefSeq" id="WP_246606173.1">
    <property type="nucleotide sequence ID" value="NZ_BOQN01000015.1"/>
</dbReference>
<dbReference type="EMBL" id="BOQN01000015">
    <property type="protein sequence ID" value="GIM89381.1"/>
    <property type="molecule type" value="Genomic_DNA"/>
</dbReference>
<dbReference type="AlphaFoldDB" id="A0A919T886"/>
<evidence type="ECO:0000256" key="1">
    <source>
        <dbReference type="ARBA" id="ARBA00004141"/>
    </source>
</evidence>
<proteinExistence type="predicted"/>
<feature type="transmembrane region" description="Helical" evidence="5">
    <location>
        <begin position="73"/>
        <end position="93"/>
    </location>
</feature>
<feature type="transmembrane region" description="Helical" evidence="5">
    <location>
        <begin position="246"/>
        <end position="267"/>
    </location>
</feature>
<evidence type="ECO:0000256" key="2">
    <source>
        <dbReference type="ARBA" id="ARBA00022692"/>
    </source>
</evidence>
<evidence type="ECO:0000313" key="7">
    <source>
        <dbReference type="Proteomes" id="UP000677082"/>
    </source>
</evidence>
<comment type="caution">
    <text evidence="6">The sequence shown here is derived from an EMBL/GenBank/DDBJ whole genome shotgun (WGS) entry which is preliminary data.</text>
</comment>
<name>A0A919T886_9ACTN</name>
<dbReference type="Proteomes" id="UP000677082">
    <property type="component" value="Unassembled WGS sequence"/>
</dbReference>
<dbReference type="PANTHER" id="PTHR23514:SF13">
    <property type="entry name" value="INNER MEMBRANE PROTEIN YBJJ"/>
    <property type="match status" value="1"/>
</dbReference>
<evidence type="ECO:0000313" key="6">
    <source>
        <dbReference type="EMBL" id="GIM89381.1"/>
    </source>
</evidence>
<feature type="transmembrane region" description="Helical" evidence="5">
    <location>
        <begin position="39"/>
        <end position="61"/>
    </location>
</feature>
<accession>A0A919T886</accession>
<feature type="transmembrane region" description="Helical" evidence="5">
    <location>
        <begin position="358"/>
        <end position="380"/>
    </location>
</feature>
<dbReference type="InterPro" id="IPR036259">
    <property type="entry name" value="MFS_trans_sf"/>
</dbReference>
<dbReference type="InterPro" id="IPR051788">
    <property type="entry name" value="MFS_Transporter"/>
</dbReference>
<keyword evidence="2 5" id="KW-0812">Transmembrane</keyword>
<protein>
    <submittedName>
        <fullName evidence="6">MFS transporter</fullName>
    </submittedName>
</protein>
<feature type="transmembrane region" description="Helical" evidence="5">
    <location>
        <begin position="328"/>
        <end position="346"/>
    </location>
</feature>
<dbReference type="CDD" id="cd17393">
    <property type="entry name" value="MFS_MosC_like"/>
    <property type="match status" value="1"/>
</dbReference>
<dbReference type="PANTHER" id="PTHR23514">
    <property type="entry name" value="BYPASS OF STOP CODON PROTEIN 6"/>
    <property type="match status" value="1"/>
</dbReference>
<dbReference type="GO" id="GO:0016020">
    <property type="term" value="C:membrane"/>
    <property type="evidence" value="ECO:0007669"/>
    <property type="project" value="UniProtKB-SubCell"/>
</dbReference>
<feature type="transmembrane region" description="Helical" evidence="5">
    <location>
        <begin position="7"/>
        <end position="27"/>
    </location>
</feature>